<dbReference type="EMBL" id="KC246771">
    <property type="protein sequence ID" value="AHF23688.1"/>
    <property type="molecule type" value="Genomic_DNA"/>
</dbReference>
<feature type="domain" description="DEAD-box RNA helicase Q" evidence="10">
    <location>
        <begin position="7"/>
        <end position="35"/>
    </location>
</feature>
<dbReference type="InterPro" id="IPR050079">
    <property type="entry name" value="DEAD_box_RNA_helicase"/>
</dbReference>
<dbReference type="GO" id="GO:0003724">
    <property type="term" value="F:RNA helicase activity"/>
    <property type="evidence" value="ECO:0007669"/>
    <property type="project" value="InterPro"/>
</dbReference>
<evidence type="ECO:0000256" key="2">
    <source>
        <dbReference type="ARBA" id="ARBA00022801"/>
    </source>
</evidence>
<dbReference type="SMART" id="SM00487">
    <property type="entry name" value="DEXDc"/>
    <property type="match status" value="1"/>
</dbReference>
<reference evidence="11" key="1">
    <citation type="journal article" date="2013" name="PLoS ONE">
        <title>Metagenomic insights into the carbohydrate-active enzymes carried by the microorganisms adhering to solid digesta in the rumen of cows.</title>
        <authorList>
            <person name="Wang L."/>
            <person name="Hatem A."/>
            <person name="Catalyurek U.V."/>
            <person name="Morrison M."/>
            <person name="Yu Z."/>
        </authorList>
    </citation>
    <scope>NUCLEOTIDE SEQUENCE</scope>
</reference>
<dbReference type="Gene3D" id="3.40.50.300">
    <property type="entry name" value="P-loop containing nucleotide triphosphate hydrolases"/>
    <property type="match status" value="2"/>
</dbReference>
<dbReference type="InterPro" id="IPR014014">
    <property type="entry name" value="RNA_helicase_DEAD_Q_motif"/>
</dbReference>
<dbReference type="PROSITE" id="PS51195">
    <property type="entry name" value="Q_MOTIF"/>
    <property type="match status" value="1"/>
</dbReference>
<evidence type="ECO:0000256" key="1">
    <source>
        <dbReference type="ARBA" id="ARBA00022741"/>
    </source>
</evidence>
<dbReference type="InterPro" id="IPR014001">
    <property type="entry name" value="Helicase_ATP-bd"/>
</dbReference>
<dbReference type="PANTHER" id="PTHR47959">
    <property type="entry name" value="ATP-DEPENDENT RNA HELICASE RHLE-RELATED"/>
    <property type="match status" value="1"/>
</dbReference>
<evidence type="ECO:0000256" key="5">
    <source>
        <dbReference type="ARBA" id="ARBA00038437"/>
    </source>
</evidence>
<proteinExistence type="inferred from homology"/>
<keyword evidence="1 7" id="KW-0547">Nucleotide-binding</keyword>
<organism evidence="11">
    <name type="scientific">uncultured bacterium Contig1532b</name>
    <dbReference type="NCBI Taxonomy" id="1393450"/>
    <lineage>
        <taxon>Bacteria</taxon>
        <taxon>environmental samples</taxon>
    </lineage>
</organism>
<dbReference type="AlphaFoldDB" id="W0FGD4"/>
<evidence type="ECO:0000256" key="4">
    <source>
        <dbReference type="ARBA" id="ARBA00022840"/>
    </source>
</evidence>
<dbReference type="InterPro" id="IPR001650">
    <property type="entry name" value="Helicase_C-like"/>
</dbReference>
<evidence type="ECO:0000259" key="9">
    <source>
        <dbReference type="PROSITE" id="PS51194"/>
    </source>
</evidence>
<evidence type="ECO:0000313" key="11">
    <source>
        <dbReference type="EMBL" id="AHF23688.1"/>
    </source>
</evidence>
<keyword evidence="4 7" id="KW-0067">ATP-binding</keyword>
<dbReference type="SUPFAM" id="SSF52540">
    <property type="entry name" value="P-loop containing nucleoside triphosphate hydrolases"/>
    <property type="match status" value="2"/>
</dbReference>
<name>W0FGD4_9BACT</name>
<keyword evidence="2 7" id="KW-0378">Hydrolase</keyword>
<evidence type="ECO:0000259" key="10">
    <source>
        <dbReference type="PROSITE" id="PS51195"/>
    </source>
</evidence>
<dbReference type="CDD" id="cd18787">
    <property type="entry name" value="SF2_C_DEAD"/>
    <property type="match status" value="1"/>
</dbReference>
<evidence type="ECO:0000256" key="7">
    <source>
        <dbReference type="RuleBase" id="RU000492"/>
    </source>
</evidence>
<accession>W0FGD4</accession>
<dbReference type="GO" id="GO:0005524">
    <property type="term" value="F:ATP binding"/>
    <property type="evidence" value="ECO:0007669"/>
    <property type="project" value="UniProtKB-KW"/>
</dbReference>
<dbReference type="GO" id="GO:0005829">
    <property type="term" value="C:cytosol"/>
    <property type="evidence" value="ECO:0007669"/>
    <property type="project" value="TreeGrafter"/>
</dbReference>
<dbReference type="InterPro" id="IPR044742">
    <property type="entry name" value="DEAD/DEAH_RhlB"/>
</dbReference>
<dbReference type="GO" id="GO:0003676">
    <property type="term" value="F:nucleic acid binding"/>
    <property type="evidence" value="ECO:0007669"/>
    <property type="project" value="InterPro"/>
</dbReference>
<dbReference type="PROSITE" id="PS51192">
    <property type="entry name" value="HELICASE_ATP_BIND_1"/>
    <property type="match status" value="1"/>
</dbReference>
<comment type="similarity">
    <text evidence="5 7">Belongs to the DEAD box helicase family.</text>
</comment>
<dbReference type="Pfam" id="PF00270">
    <property type="entry name" value="DEAD"/>
    <property type="match status" value="1"/>
</dbReference>
<dbReference type="InterPro" id="IPR027417">
    <property type="entry name" value="P-loop_NTPase"/>
</dbReference>
<dbReference type="GO" id="GO:0016787">
    <property type="term" value="F:hydrolase activity"/>
    <property type="evidence" value="ECO:0007669"/>
    <property type="project" value="UniProtKB-KW"/>
</dbReference>
<dbReference type="SMART" id="SM00490">
    <property type="entry name" value="HELICc"/>
    <property type="match status" value="1"/>
</dbReference>
<keyword evidence="3 7" id="KW-0347">Helicase</keyword>
<dbReference type="PROSITE" id="PS51194">
    <property type="entry name" value="HELICASE_CTER"/>
    <property type="match status" value="1"/>
</dbReference>
<evidence type="ECO:0000259" key="8">
    <source>
        <dbReference type="PROSITE" id="PS51192"/>
    </source>
</evidence>
<evidence type="ECO:0000256" key="6">
    <source>
        <dbReference type="PROSITE-ProRule" id="PRU00552"/>
    </source>
</evidence>
<feature type="domain" description="Helicase C-terminal" evidence="9">
    <location>
        <begin position="220"/>
        <end position="374"/>
    </location>
</feature>
<dbReference type="PROSITE" id="PS00039">
    <property type="entry name" value="DEAD_ATP_HELICASE"/>
    <property type="match status" value="1"/>
</dbReference>
<evidence type="ECO:0000256" key="3">
    <source>
        <dbReference type="ARBA" id="ARBA00022806"/>
    </source>
</evidence>
<dbReference type="InterPro" id="IPR011545">
    <property type="entry name" value="DEAD/DEAH_box_helicase_dom"/>
</dbReference>
<protein>
    <submittedName>
        <fullName evidence="11">DEAD/DEAH box helicase</fullName>
    </submittedName>
</protein>
<dbReference type="Pfam" id="PF00271">
    <property type="entry name" value="Helicase_C"/>
    <property type="match status" value="1"/>
</dbReference>
<sequence length="374" mass="42201">MDNEKITLFDDMDLSDEVRKSLKKMGMTRPTTVQREAIPYLMDNVSVIAKAPTGTGKTFAFAIPILEYLNMNEDYIQALILAPTRELALQITSEIKLLAKFIPGVRVVSIIGGQNMRTQQERIKKKPQIVVATPGRLLDMVNRKMIDISCIYTLVLDEADEMLKMGFIRDVKRIIEITPKDKQMALFSATMPREIQDITWQFMEGAATIDVMPKAEDHPDIDEYMIDCPEKDKTAAVIRIIAKEDYRKCIVFCNTKDQTSKVGAKLATAGIKAGILHGDISQGKRNKVMDSYRSGKTDVLVATDVAARGIDVDDIEAVFNYDIPNENELYLHRIGRTARAGKTGSAYSLVSFKERDRMEEIIRYTKANPQEYTL</sequence>
<dbReference type="PANTHER" id="PTHR47959:SF13">
    <property type="entry name" value="ATP-DEPENDENT RNA HELICASE RHLE"/>
    <property type="match status" value="1"/>
</dbReference>
<dbReference type="CDD" id="cd00268">
    <property type="entry name" value="DEADc"/>
    <property type="match status" value="1"/>
</dbReference>
<feature type="domain" description="Helicase ATP-binding" evidence="8">
    <location>
        <begin position="38"/>
        <end position="209"/>
    </location>
</feature>
<dbReference type="InterPro" id="IPR000629">
    <property type="entry name" value="RNA-helicase_DEAD-box_CS"/>
</dbReference>
<feature type="short sequence motif" description="Q motif" evidence="6">
    <location>
        <begin position="7"/>
        <end position="35"/>
    </location>
</feature>